<name>A0A1S9P9B3_9SPHI</name>
<dbReference type="Proteomes" id="UP000189739">
    <property type="component" value="Unassembled WGS sequence"/>
</dbReference>
<keyword evidence="4" id="KW-0410">Iron transport</keyword>
<gene>
    <name evidence="13" type="ORF">BC343_12220</name>
</gene>
<dbReference type="InterPro" id="IPR039426">
    <property type="entry name" value="TonB-dep_rcpt-like"/>
</dbReference>
<dbReference type="GO" id="GO:0009279">
    <property type="term" value="C:cell outer membrane"/>
    <property type="evidence" value="ECO:0007669"/>
    <property type="project" value="UniProtKB-SubCell"/>
</dbReference>
<evidence type="ECO:0000256" key="1">
    <source>
        <dbReference type="ARBA" id="ARBA00004571"/>
    </source>
</evidence>
<organism evidence="13 14">
    <name type="scientific">Mucilaginibacter pedocola</name>
    <dbReference type="NCBI Taxonomy" id="1792845"/>
    <lineage>
        <taxon>Bacteria</taxon>
        <taxon>Pseudomonadati</taxon>
        <taxon>Bacteroidota</taxon>
        <taxon>Sphingobacteriia</taxon>
        <taxon>Sphingobacteriales</taxon>
        <taxon>Sphingobacteriaceae</taxon>
        <taxon>Mucilaginibacter</taxon>
    </lineage>
</organism>
<evidence type="ECO:0000256" key="6">
    <source>
        <dbReference type="ARBA" id="ARBA00022729"/>
    </source>
</evidence>
<evidence type="ECO:0000256" key="9">
    <source>
        <dbReference type="ARBA" id="ARBA00023077"/>
    </source>
</evidence>
<keyword evidence="14" id="KW-1185">Reference proteome</keyword>
<keyword evidence="9" id="KW-0798">TonB box</keyword>
<evidence type="ECO:0000259" key="12">
    <source>
        <dbReference type="Pfam" id="PF00593"/>
    </source>
</evidence>
<keyword evidence="11" id="KW-0998">Cell outer membrane</keyword>
<keyword evidence="6" id="KW-0732">Signal</keyword>
<keyword evidence="10" id="KW-0472">Membrane</keyword>
<dbReference type="OrthoDB" id="9775095at2"/>
<feature type="domain" description="TonB-dependent receptor-like beta-barrel" evidence="12">
    <location>
        <begin position="35"/>
        <end position="252"/>
    </location>
</feature>
<evidence type="ECO:0000256" key="2">
    <source>
        <dbReference type="ARBA" id="ARBA00022448"/>
    </source>
</evidence>
<dbReference type="RefSeq" id="WP_078350166.1">
    <property type="nucleotide sequence ID" value="NZ_MBTF01000035.1"/>
</dbReference>
<keyword evidence="2" id="KW-0813">Transport</keyword>
<dbReference type="SUPFAM" id="SSF56935">
    <property type="entry name" value="Porins"/>
    <property type="match status" value="1"/>
</dbReference>
<dbReference type="EMBL" id="MBTF01000035">
    <property type="protein sequence ID" value="OOQ57566.1"/>
    <property type="molecule type" value="Genomic_DNA"/>
</dbReference>
<keyword evidence="7" id="KW-0408">Iron</keyword>
<evidence type="ECO:0000256" key="8">
    <source>
        <dbReference type="ARBA" id="ARBA00023065"/>
    </source>
</evidence>
<accession>A0A1S9P9B3</accession>
<sequence length="253" mass="28205">MYGRSVSNGQTIPTINGKFFAIPSKMGLIDPNIPGTKSADNYYRLQVSHKLDDTWRINVQGGMANGPWGGYMMYTEGISPTQDSIYRYSAYTGWKNKLATIQAFLDGQFNTGSKINHKVLVGVDYGNTDVRSTGGNTYGDHSRFTLALNAPTYYIPLDSLTNFDANSFDSQYGTRYQALYVQDHIKLYDKLIVTLAARYTNAVSWANYSDPVEQTDNKLVPRFGLTYLITKDVSVYGLYDGAFVPQNGRSFSG</sequence>
<dbReference type="InterPro" id="IPR036942">
    <property type="entry name" value="Beta-barrel_TonB_sf"/>
</dbReference>
<evidence type="ECO:0000313" key="13">
    <source>
        <dbReference type="EMBL" id="OOQ57566.1"/>
    </source>
</evidence>
<dbReference type="InterPro" id="IPR000531">
    <property type="entry name" value="Beta-barrel_TonB"/>
</dbReference>
<dbReference type="STRING" id="1792845.BC343_12220"/>
<dbReference type="AlphaFoldDB" id="A0A1S9P9B3"/>
<evidence type="ECO:0000313" key="14">
    <source>
        <dbReference type="Proteomes" id="UP000189739"/>
    </source>
</evidence>
<evidence type="ECO:0000256" key="7">
    <source>
        <dbReference type="ARBA" id="ARBA00023004"/>
    </source>
</evidence>
<comment type="subcellular location">
    <subcellularLocation>
        <location evidence="1">Cell outer membrane</location>
        <topology evidence="1">Multi-pass membrane protein</topology>
    </subcellularLocation>
</comment>
<evidence type="ECO:0000256" key="11">
    <source>
        <dbReference type="ARBA" id="ARBA00023237"/>
    </source>
</evidence>
<proteinExistence type="predicted"/>
<evidence type="ECO:0000256" key="3">
    <source>
        <dbReference type="ARBA" id="ARBA00022452"/>
    </source>
</evidence>
<dbReference type="PANTHER" id="PTHR32552:SF68">
    <property type="entry name" value="FERRICHROME OUTER MEMBRANE TRANSPORTER_PHAGE RECEPTOR"/>
    <property type="match status" value="1"/>
</dbReference>
<evidence type="ECO:0000256" key="5">
    <source>
        <dbReference type="ARBA" id="ARBA00022692"/>
    </source>
</evidence>
<evidence type="ECO:0000256" key="10">
    <source>
        <dbReference type="ARBA" id="ARBA00023136"/>
    </source>
</evidence>
<dbReference type="Gene3D" id="2.40.170.20">
    <property type="entry name" value="TonB-dependent receptor, beta-barrel domain"/>
    <property type="match status" value="1"/>
</dbReference>
<reference evidence="13 14" key="1">
    <citation type="submission" date="2016-07" db="EMBL/GenBank/DDBJ databases">
        <title>Genomic analysis of zinc-resistant bacterium Mucilaginibacter pedocola TBZ30.</title>
        <authorList>
            <person name="Huang J."/>
            <person name="Tang J."/>
        </authorList>
    </citation>
    <scope>NUCLEOTIDE SEQUENCE [LARGE SCALE GENOMIC DNA]</scope>
    <source>
        <strain evidence="13 14">TBZ30</strain>
    </source>
</reference>
<protein>
    <recommendedName>
        <fullName evidence="12">TonB-dependent receptor-like beta-barrel domain-containing protein</fullName>
    </recommendedName>
</protein>
<keyword evidence="5" id="KW-0812">Transmembrane</keyword>
<evidence type="ECO:0000256" key="4">
    <source>
        <dbReference type="ARBA" id="ARBA00022496"/>
    </source>
</evidence>
<dbReference type="Pfam" id="PF00593">
    <property type="entry name" value="TonB_dep_Rec_b-barrel"/>
    <property type="match status" value="1"/>
</dbReference>
<dbReference type="PANTHER" id="PTHR32552">
    <property type="entry name" value="FERRICHROME IRON RECEPTOR-RELATED"/>
    <property type="match status" value="1"/>
</dbReference>
<comment type="caution">
    <text evidence="13">The sequence shown here is derived from an EMBL/GenBank/DDBJ whole genome shotgun (WGS) entry which is preliminary data.</text>
</comment>
<keyword evidence="8" id="KW-0406">Ion transport</keyword>
<keyword evidence="3" id="KW-1134">Transmembrane beta strand</keyword>
<dbReference type="GO" id="GO:0015344">
    <property type="term" value="F:siderophore uptake transmembrane transporter activity"/>
    <property type="evidence" value="ECO:0007669"/>
    <property type="project" value="TreeGrafter"/>
</dbReference>